<keyword evidence="2" id="KW-1185">Reference proteome</keyword>
<dbReference type="RefSeq" id="WP_190463938.1">
    <property type="nucleotide sequence ID" value="NZ_JACJPW010000017.1"/>
</dbReference>
<name>A0A926VC68_9CYAN</name>
<sequence length="71" mass="7843">MSPVNLLPGAIEELIATVTDTHRLTKADRYGMMAAILDESTTDEQRGCLDRLIRSLVKGRIQVADELSIVM</sequence>
<reference evidence="1" key="2">
    <citation type="submission" date="2020-08" db="EMBL/GenBank/DDBJ databases">
        <authorList>
            <person name="Chen M."/>
            <person name="Teng W."/>
            <person name="Zhao L."/>
            <person name="Hu C."/>
            <person name="Zhou Y."/>
            <person name="Han B."/>
            <person name="Song L."/>
            <person name="Shu W."/>
        </authorList>
    </citation>
    <scope>NUCLEOTIDE SEQUENCE</scope>
    <source>
        <strain evidence="1">FACHB-1375</strain>
    </source>
</reference>
<evidence type="ECO:0000313" key="2">
    <source>
        <dbReference type="Proteomes" id="UP000641646"/>
    </source>
</evidence>
<proteinExistence type="predicted"/>
<comment type="caution">
    <text evidence="1">The sequence shown here is derived from an EMBL/GenBank/DDBJ whole genome shotgun (WGS) entry which is preliminary data.</text>
</comment>
<dbReference type="EMBL" id="JACJPW010000017">
    <property type="protein sequence ID" value="MBD2181174.1"/>
    <property type="molecule type" value="Genomic_DNA"/>
</dbReference>
<dbReference type="Proteomes" id="UP000641646">
    <property type="component" value="Unassembled WGS sequence"/>
</dbReference>
<dbReference type="AlphaFoldDB" id="A0A926VC68"/>
<reference evidence="1" key="1">
    <citation type="journal article" date="2015" name="ISME J.">
        <title>Draft Genome Sequence of Streptomyces incarnatus NRRL8089, which Produces the Nucleoside Antibiotic Sinefungin.</title>
        <authorList>
            <person name="Oshima K."/>
            <person name="Hattori M."/>
            <person name="Shimizu H."/>
            <person name="Fukuda K."/>
            <person name="Nemoto M."/>
            <person name="Inagaki K."/>
            <person name="Tamura T."/>
        </authorList>
    </citation>
    <scope>NUCLEOTIDE SEQUENCE</scope>
    <source>
        <strain evidence="1">FACHB-1375</strain>
    </source>
</reference>
<protein>
    <submittedName>
        <fullName evidence="1">Uncharacterized protein</fullName>
    </submittedName>
</protein>
<evidence type="ECO:0000313" key="1">
    <source>
        <dbReference type="EMBL" id="MBD2181174.1"/>
    </source>
</evidence>
<organism evidence="1 2">
    <name type="scientific">Aerosakkonema funiforme FACHB-1375</name>
    <dbReference type="NCBI Taxonomy" id="2949571"/>
    <lineage>
        <taxon>Bacteria</taxon>
        <taxon>Bacillati</taxon>
        <taxon>Cyanobacteriota</taxon>
        <taxon>Cyanophyceae</taxon>
        <taxon>Oscillatoriophycideae</taxon>
        <taxon>Aerosakkonematales</taxon>
        <taxon>Aerosakkonemataceae</taxon>
        <taxon>Aerosakkonema</taxon>
    </lineage>
</organism>
<gene>
    <name evidence="1" type="ORF">H6G03_08675</name>
</gene>
<accession>A0A926VC68</accession>